<keyword evidence="3" id="KW-0408">Iron</keyword>
<proteinExistence type="predicted"/>
<accession>A0A2V1MYE6</accession>
<evidence type="ECO:0000259" key="5">
    <source>
        <dbReference type="SMART" id="SM00478"/>
    </source>
</evidence>
<dbReference type="Proteomes" id="UP000245080">
    <property type="component" value="Unassembled WGS sequence"/>
</dbReference>
<evidence type="ECO:0000313" key="7">
    <source>
        <dbReference type="Proteomes" id="UP000245080"/>
    </source>
</evidence>
<keyword evidence="6" id="KW-0378">Hydrolase</keyword>
<dbReference type="GO" id="GO:0006284">
    <property type="term" value="P:base-excision repair"/>
    <property type="evidence" value="ECO:0007669"/>
    <property type="project" value="InterPro"/>
</dbReference>
<keyword evidence="2" id="KW-0479">Metal-binding</keyword>
<dbReference type="SUPFAM" id="SSF48150">
    <property type="entry name" value="DNA-glycosylase"/>
    <property type="match status" value="1"/>
</dbReference>
<dbReference type="AlphaFoldDB" id="A0A2V1MYE6"/>
<name>A0A2V1MYE6_9LACO</name>
<dbReference type="Pfam" id="PF00730">
    <property type="entry name" value="HhH-GPD"/>
    <property type="match status" value="1"/>
</dbReference>
<dbReference type="CDD" id="cd00056">
    <property type="entry name" value="ENDO3c"/>
    <property type="match status" value="1"/>
</dbReference>
<evidence type="ECO:0000256" key="1">
    <source>
        <dbReference type="ARBA" id="ARBA00022485"/>
    </source>
</evidence>
<sequence length="217" mass="25079">MTIQELYDLMSSQMGQRSWLKIGDPWAESAWEIIWGGILVQNTNWRNVEPSLVKLKAQTRFNPAIIRGLDVDELIPLIRTSGFYTRKAQTLKNVADWIGHYQDDMTLIKSKPTDRLRKELLAIKGIGHETSDYILMYVLDKPAFIADNYVRKLFTRLGATVPKTYVPFAHLVDAQVQDRWTLTDYQEFHALIVDFGKVVKSEADWQTHFLAGHRLTL</sequence>
<reference evidence="6 7" key="1">
    <citation type="journal article" date="2018" name="Int. J. Syst. Evol. Microbiol.">
        <title>Lactobacillus bambusae sp. nov., isolated from a traditional fermented Ma-bamboo shoots of Taiwan.</title>
        <authorList>
            <person name="Wang L.-T."/>
        </authorList>
    </citation>
    <scope>NUCLEOTIDE SEQUENCE [LARGE SCALE GENOMIC DNA]</scope>
    <source>
        <strain evidence="6 7">BS-W1</strain>
    </source>
</reference>
<protein>
    <submittedName>
        <fullName evidence="6">Endonuclease III</fullName>
    </submittedName>
</protein>
<keyword evidence="6" id="KW-0540">Nuclease</keyword>
<gene>
    <name evidence="6" type="ORF">DCM90_06945</name>
</gene>
<evidence type="ECO:0000313" key="6">
    <source>
        <dbReference type="EMBL" id="PWF99792.1"/>
    </source>
</evidence>
<organism evidence="6 7">
    <name type="scientific">Levilactobacillus bambusae</name>
    <dbReference type="NCBI Taxonomy" id="2024736"/>
    <lineage>
        <taxon>Bacteria</taxon>
        <taxon>Bacillati</taxon>
        <taxon>Bacillota</taxon>
        <taxon>Bacilli</taxon>
        <taxon>Lactobacillales</taxon>
        <taxon>Lactobacillaceae</taxon>
        <taxon>Levilactobacillus</taxon>
    </lineage>
</organism>
<dbReference type="InterPro" id="IPR011257">
    <property type="entry name" value="DNA_glycosylase"/>
</dbReference>
<dbReference type="Gene3D" id="1.10.340.30">
    <property type="entry name" value="Hypothetical protein, domain 2"/>
    <property type="match status" value="1"/>
</dbReference>
<dbReference type="SMART" id="SM00478">
    <property type="entry name" value="ENDO3c"/>
    <property type="match status" value="1"/>
</dbReference>
<evidence type="ECO:0000256" key="3">
    <source>
        <dbReference type="ARBA" id="ARBA00023004"/>
    </source>
</evidence>
<feature type="domain" description="HhH-GPD" evidence="5">
    <location>
        <begin position="39"/>
        <end position="198"/>
    </location>
</feature>
<dbReference type="EMBL" id="QCXQ01000003">
    <property type="protein sequence ID" value="PWF99792.1"/>
    <property type="molecule type" value="Genomic_DNA"/>
</dbReference>
<keyword evidence="6" id="KW-0255">Endonuclease</keyword>
<dbReference type="GO" id="GO:0046872">
    <property type="term" value="F:metal ion binding"/>
    <property type="evidence" value="ECO:0007669"/>
    <property type="project" value="UniProtKB-KW"/>
</dbReference>
<dbReference type="RefSeq" id="WP_109250647.1">
    <property type="nucleotide sequence ID" value="NZ_QCXQ01000003.1"/>
</dbReference>
<dbReference type="InterPro" id="IPR003265">
    <property type="entry name" value="HhH-GPD_domain"/>
</dbReference>
<dbReference type="PANTHER" id="PTHR10359">
    <property type="entry name" value="A/G-SPECIFIC ADENINE GLYCOSYLASE/ENDONUCLEASE III"/>
    <property type="match status" value="1"/>
</dbReference>
<dbReference type="PANTHER" id="PTHR10359:SF19">
    <property type="entry name" value="DNA REPAIR GLYCOSYLASE MJ1434-RELATED"/>
    <property type="match status" value="1"/>
</dbReference>
<comment type="caution">
    <text evidence="6">The sequence shown here is derived from an EMBL/GenBank/DDBJ whole genome shotgun (WGS) entry which is preliminary data.</text>
</comment>
<keyword evidence="1" id="KW-0004">4Fe-4S</keyword>
<dbReference type="GO" id="GO:0051539">
    <property type="term" value="F:4 iron, 4 sulfur cluster binding"/>
    <property type="evidence" value="ECO:0007669"/>
    <property type="project" value="UniProtKB-KW"/>
</dbReference>
<keyword evidence="7" id="KW-1185">Reference proteome</keyword>
<evidence type="ECO:0000256" key="2">
    <source>
        <dbReference type="ARBA" id="ARBA00022723"/>
    </source>
</evidence>
<dbReference type="GO" id="GO:0004519">
    <property type="term" value="F:endonuclease activity"/>
    <property type="evidence" value="ECO:0007669"/>
    <property type="project" value="UniProtKB-KW"/>
</dbReference>
<evidence type="ECO:0000256" key="4">
    <source>
        <dbReference type="ARBA" id="ARBA00023014"/>
    </source>
</evidence>
<dbReference type="OrthoDB" id="9802365at2"/>
<dbReference type="PIRSF" id="PIRSF001435">
    <property type="entry name" value="Nth"/>
    <property type="match status" value="1"/>
</dbReference>
<keyword evidence="4" id="KW-0411">Iron-sulfur</keyword>